<dbReference type="Gene3D" id="3.40.50.1820">
    <property type="entry name" value="alpha/beta hydrolase"/>
    <property type="match status" value="1"/>
</dbReference>
<dbReference type="AlphaFoldDB" id="A0A3A8NN48"/>
<sequence>MARAVQRKPVADRGDLMRPFEIASLLCLTVAIFAMTMRATSPRIRRALLGVTLGVMGLGAWIEGARWQLAPAYALAAAGVVFVLLPRSMGPRAGGRVLRSLGVTAAVLALAVAVLLPGVLPVPSFPSPEGPHPVGTVTFPLEDPAREDSRTPGRPRRLMVQAWYPADTGTARAPRAPFWPEVARAGPALAHKLGLPSFSMSHLAYAVGHSHENAPFTSSLDRVPLIVFSHGAGGLRAQNTSTLEMLASQGYIVVSLDHTDDAAAVVFPDGEVVLRSLEGPDGETHEEASRRKASTVRSRAADVGRVVDFLVGATDARPPAPLHGHMDPARLGVFGHSLGGSTAVEVCRVDARFSACGSLDGYIYGEAEATGIAQAFLLIQRETDAPPDAADVRERQREAFIARLSGPSCRLRVARARHNDFTDMAAVSPVLPYLLPDAVSQAGEDTLRGTNQILTAFFHATLRGEPGGWSGVRATRPRFSSACDRLPLP</sequence>
<dbReference type="PANTHER" id="PTHR10272:SF0">
    <property type="entry name" value="PLATELET-ACTIVATING FACTOR ACETYLHYDROLASE"/>
    <property type="match status" value="1"/>
</dbReference>
<keyword evidence="2" id="KW-0442">Lipid degradation</keyword>
<name>A0A3A8NN48_9BACT</name>
<evidence type="ECO:0000256" key="4">
    <source>
        <dbReference type="SAM" id="Phobius"/>
    </source>
</evidence>
<evidence type="ECO:0000256" key="3">
    <source>
        <dbReference type="ARBA" id="ARBA00023098"/>
    </source>
</evidence>
<keyword evidence="6" id="KW-1185">Reference proteome</keyword>
<keyword evidence="4" id="KW-1133">Transmembrane helix</keyword>
<feature type="transmembrane region" description="Helical" evidence="4">
    <location>
        <begin position="68"/>
        <end position="85"/>
    </location>
</feature>
<evidence type="ECO:0000256" key="1">
    <source>
        <dbReference type="ARBA" id="ARBA00022801"/>
    </source>
</evidence>
<dbReference type="EMBL" id="RAWG01000035">
    <property type="protein sequence ID" value="RKH45443.1"/>
    <property type="molecule type" value="Genomic_DNA"/>
</dbReference>
<dbReference type="GO" id="GO:0016042">
    <property type="term" value="P:lipid catabolic process"/>
    <property type="evidence" value="ECO:0007669"/>
    <property type="project" value="UniProtKB-KW"/>
</dbReference>
<gene>
    <name evidence="5" type="ORF">D7X12_07855</name>
</gene>
<reference evidence="6" key="1">
    <citation type="submission" date="2018-09" db="EMBL/GenBank/DDBJ databases">
        <authorList>
            <person name="Livingstone P.G."/>
            <person name="Whitworth D.E."/>
        </authorList>
    </citation>
    <scope>NUCLEOTIDE SEQUENCE [LARGE SCALE GENOMIC DNA]</scope>
    <source>
        <strain evidence="6">CA040B</strain>
    </source>
</reference>
<keyword evidence="1" id="KW-0378">Hydrolase</keyword>
<dbReference type="GO" id="GO:0003847">
    <property type="term" value="F:1-alkyl-2-acetylglycerophosphocholine esterase activity"/>
    <property type="evidence" value="ECO:0007669"/>
    <property type="project" value="TreeGrafter"/>
</dbReference>
<evidence type="ECO:0000313" key="6">
    <source>
        <dbReference type="Proteomes" id="UP000273405"/>
    </source>
</evidence>
<evidence type="ECO:0000313" key="5">
    <source>
        <dbReference type="EMBL" id="RKH45443.1"/>
    </source>
</evidence>
<keyword evidence="3" id="KW-0443">Lipid metabolism</keyword>
<dbReference type="Proteomes" id="UP000273405">
    <property type="component" value="Unassembled WGS sequence"/>
</dbReference>
<dbReference type="SUPFAM" id="SSF53474">
    <property type="entry name" value="alpha/beta-Hydrolases"/>
    <property type="match status" value="1"/>
</dbReference>
<feature type="transmembrane region" description="Helical" evidence="4">
    <location>
        <begin position="97"/>
        <end position="120"/>
    </location>
</feature>
<feature type="transmembrane region" description="Helical" evidence="4">
    <location>
        <begin position="44"/>
        <end position="62"/>
    </location>
</feature>
<organism evidence="5 6">
    <name type="scientific">Corallococcus sicarius</name>
    <dbReference type="NCBI Taxonomy" id="2316726"/>
    <lineage>
        <taxon>Bacteria</taxon>
        <taxon>Pseudomonadati</taxon>
        <taxon>Myxococcota</taxon>
        <taxon>Myxococcia</taxon>
        <taxon>Myxococcales</taxon>
        <taxon>Cystobacterineae</taxon>
        <taxon>Myxococcaceae</taxon>
        <taxon>Corallococcus</taxon>
    </lineage>
</organism>
<evidence type="ECO:0008006" key="7">
    <source>
        <dbReference type="Google" id="ProtNLM"/>
    </source>
</evidence>
<accession>A0A3A8NN48</accession>
<evidence type="ECO:0000256" key="2">
    <source>
        <dbReference type="ARBA" id="ARBA00022963"/>
    </source>
</evidence>
<dbReference type="PANTHER" id="PTHR10272">
    <property type="entry name" value="PLATELET-ACTIVATING FACTOR ACETYLHYDROLASE"/>
    <property type="match status" value="1"/>
</dbReference>
<comment type="caution">
    <text evidence="5">The sequence shown here is derived from an EMBL/GenBank/DDBJ whole genome shotgun (WGS) entry which is preliminary data.</text>
</comment>
<proteinExistence type="predicted"/>
<keyword evidence="4" id="KW-0812">Transmembrane</keyword>
<keyword evidence="4" id="KW-0472">Membrane</keyword>
<dbReference type="Pfam" id="PF03403">
    <property type="entry name" value="PAF-AH_p_II"/>
    <property type="match status" value="1"/>
</dbReference>
<dbReference type="InterPro" id="IPR029058">
    <property type="entry name" value="AB_hydrolase_fold"/>
</dbReference>
<protein>
    <recommendedName>
        <fullName evidence="7">Carboxylic ester hydrolase</fullName>
    </recommendedName>
</protein>